<name>A0A5D4SB21_9BACI</name>
<proteinExistence type="predicted"/>
<dbReference type="RefSeq" id="WP_148990314.1">
    <property type="nucleotide sequence ID" value="NZ_VTEV01000017.1"/>
</dbReference>
<evidence type="ECO:0000313" key="2">
    <source>
        <dbReference type="Proteomes" id="UP000322524"/>
    </source>
</evidence>
<accession>A0A5D4SB21</accession>
<evidence type="ECO:0008006" key="3">
    <source>
        <dbReference type="Google" id="ProtNLM"/>
    </source>
</evidence>
<protein>
    <recommendedName>
        <fullName evidence="3">Replicative DNA helicase</fullName>
    </recommendedName>
</protein>
<gene>
    <name evidence="1" type="ORF">FZC76_22410</name>
</gene>
<sequence length="519" mass="62445">MELEKLFEGMTERYQNMVLFMPLYQLNQAKNLKYKDLDLIEIGFSVLLFILEKMLTDKGNVTKDQLNQFLGQLLKEMYNIQYNHEEINEFRTYIVDEKLRNDGKDFIYEFMDYNQKAKKYIHFKLIDTDNWSYANYAKKEVNLRLTEKGIELLFKTKEVYSEMQISITLLYFKQQLDKGAFSQVLNITKDLMFQIDSQIMSIEEYKGKVKQNVLSAFNRKELEDRYQRSYHQTSEEKKQIRDLKENIERVKANYINGVLGKKDRKKYDTILQIDTLLDRAASRHAILLKKKFELLSTLTDSIQLLIENAFSKRFNFHQEVIDNWVEKKVTEEKARQILNPLMPLKVKKVYNPFRAFGPQTIRSKSDEKEIKLLEIDEEEGERQERERELQEMEEFRKEKEMMEFILLPLAEKEFYFITDLLKQMRKEDFQAYVQFEEEKKQTFLDVSIKLHQSKHKKFELLSEEELTYDSEENKMIAQMARENDALLAIGEFEMYETDRTYQFLDNTIVSDYVLRKKVD</sequence>
<reference evidence="1 2" key="1">
    <citation type="submission" date="2019-08" db="EMBL/GenBank/DDBJ databases">
        <title>Bacillus genomes from the desert of Cuatro Cienegas, Coahuila.</title>
        <authorList>
            <person name="Olmedo-Alvarez G."/>
        </authorList>
    </citation>
    <scope>NUCLEOTIDE SEQUENCE [LARGE SCALE GENOMIC DNA]</scope>
    <source>
        <strain evidence="1 2">CH28_1T</strain>
    </source>
</reference>
<organism evidence="1 2">
    <name type="scientific">Sutcliffiella horikoshii</name>
    <dbReference type="NCBI Taxonomy" id="79883"/>
    <lineage>
        <taxon>Bacteria</taxon>
        <taxon>Bacillati</taxon>
        <taxon>Bacillota</taxon>
        <taxon>Bacilli</taxon>
        <taxon>Bacillales</taxon>
        <taxon>Bacillaceae</taxon>
        <taxon>Sutcliffiella</taxon>
    </lineage>
</organism>
<dbReference type="AlphaFoldDB" id="A0A5D4SB21"/>
<evidence type="ECO:0000313" key="1">
    <source>
        <dbReference type="EMBL" id="TYS59364.1"/>
    </source>
</evidence>
<comment type="caution">
    <text evidence="1">The sequence shown here is derived from an EMBL/GenBank/DDBJ whole genome shotgun (WGS) entry which is preliminary data.</text>
</comment>
<dbReference type="Proteomes" id="UP000322524">
    <property type="component" value="Unassembled WGS sequence"/>
</dbReference>
<dbReference type="EMBL" id="VTEV01000017">
    <property type="protein sequence ID" value="TYS59364.1"/>
    <property type="molecule type" value="Genomic_DNA"/>
</dbReference>
<dbReference type="OrthoDB" id="1685048at2"/>